<organism evidence="2 3">
    <name type="scientific">Urochloa decumbens</name>
    <dbReference type="NCBI Taxonomy" id="240449"/>
    <lineage>
        <taxon>Eukaryota</taxon>
        <taxon>Viridiplantae</taxon>
        <taxon>Streptophyta</taxon>
        <taxon>Embryophyta</taxon>
        <taxon>Tracheophyta</taxon>
        <taxon>Spermatophyta</taxon>
        <taxon>Magnoliopsida</taxon>
        <taxon>Liliopsida</taxon>
        <taxon>Poales</taxon>
        <taxon>Poaceae</taxon>
        <taxon>PACMAD clade</taxon>
        <taxon>Panicoideae</taxon>
        <taxon>Panicodae</taxon>
        <taxon>Paniceae</taxon>
        <taxon>Melinidinae</taxon>
        <taxon>Urochloa</taxon>
    </lineage>
</organism>
<gene>
    <name evidence="2" type="ORF">URODEC1_LOCUS84939</name>
</gene>
<accession>A0ABC9DH38</accession>
<evidence type="ECO:0000313" key="3">
    <source>
        <dbReference type="Proteomes" id="UP001497457"/>
    </source>
</evidence>
<proteinExistence type="predicted"/>
<sequence length="279" mass="30581">MERTGPSPGPYHYNCSPNPSGSSDDSKKAVSANLGIPNFGCDDQEDEVDSCRVVSPVGEEDGTSDSERTVSFKGIPCDAYGDVMEADSGQCKAEASVLYKGLLKMLPENKVVRGTDDSSVLSKKSETEGVTSDGNILLTDTKMVIALPRVQDRKEYLPVPKWLKDYKSNVADSDGWRHFQVPRQGSHAKDKYYTHRDYDNTFRSKNEVRHFLDTGEVKGKGLLQKKSSDPCEPSSGPRRSTKRRMVPPARGPVRKPQGYGSSAGGEMVPRSSKLPLGFV</sequence>
<dbReference type="AlphaFoldDB" id="A0ABC9DH38"/>
<evidence type="ECO:0000256" key="1">
    <source>
        <dbReference type="SAM" id="MobiDB-lite"/>
    </source>
</evidence>
<dbReference type="EMBL" id="OZ075143">
    <property type="protein sequence ID" value="CAL5038250.1"/>
    <property type="molecule type" value="Genomic_DNA"/>
</dbReference>
<protein>
    <recommendedName>
        <fullName evidence="4">MBD domain-containing protein</fullName>
    </recommendedName>
</protein>
<reference evidence="3" key="1">
    <citation type="submission" date="2024-06" db="EMBL/GenBank/DDBJ databases">
        <authorList>
            <person name="Ryan C."/>
        </authorList>
    </citation>
    <scope>NUCLEOTIDE SEQUENCE [LARGE SCALE GENOMIC DNA]</scope>
</reference>
<evidence type="ECO:0008006" key="4">
    <source>
        <dbReference type="Google" id="ProtNLM"/>
    </source>
</evidence>
<reference evidence="2 3" key="2">
    <citation type="submission" date="2024-10" db="EMBL/GenBank/DDBJ databases">
        <authorList>
            <person name="Ryan C."/>
        </authorList>
    </citation>
    <scope>NUCLEOTIDE SEQUENCE [LARGE SCALE GENOMIC DNA]</scope>
</reference>
<keyword evidence="3" id="KW-1185">Reference proteome</keyword>
<evidence type="ECO:0000313" key="2">
    <source>
        <dbReference type="EMBL" id="CAL5038250.1"/>
    </source>
</evidence>
<dbReference type="Proteomes" id="UP001497457">
    <property type="component" value="Chromosome 33rd"/>
</dbReference>
<feature type="region of interest" description="Disordered" evidence="1">
    <location>
        <begin position="216"/>
        <end position="279"/>
    </location>
</feature>
<feature type="region of interest" description="Disordered" evidence="1">
    <location>
        <begin position="1"/>
        <end position="32"/>
    </location>
</feature>
<name>A0ABC9DH38_9POAL</name>